<organism evidence="1 2">
    <name type="scientific">Paraburkholderia dipogonis</name>
    <dbReference type="NCBI Taxonomy" id="1211383"/>
    <lineage>
        <taxon>Bacteria</taxon>
        <taxon>Pseudomonadati</taxon>
        <taxon>Pseudomonadota</taxon>
        <taxon>Betaproteobacteria</taxon>
        <taxon>Burkholderiales</taxon>
        <taxon>Burkholderiaceae</taxon>
        <taxon>Paraburkholderia</taxon>
    </lineage>
</organism>
<proteinExistence type="predicted"/>
<gene>
    <name evidence="1" type="ORF">PQR57_20870</name>
</gene>
<sequence length="51" mass="5649">MKEFDDRTACSFQFCAACARKKGHGIGNDAPILRQIAHAINGKGTRRQAMR</sequence>
<dbReference type="RefSeq" id="WP_408178624.1">
    <property type="nucleotide sequence ID" value="NZ_JAQQEZ010000014.1"/>
</dbReference>
<name>A0ABW9AUU8_9BURK</name>
<dbReference type="EMBL" id="JAQQEZ010000014">
    <property type="protein sequence ID" value="MFM0003481.1"/>
    <property type="molecule type" value="Genomic_DNA"/>
</dbReference>
<protein>
    <submittedName>
        <fullName evidence="1">Uncharacterized protein</fullName>
    </submittedName>
</protein>
<reference evidence="1 2" key="1">
    <citation type="journal article" date="2024" name="Chem. Sci.">
        <title>Discovery of megapolipeptins by genome mining of a Burkholderiales bacteria collection.</title>
        <authorList>
            <person name="Paulo B.S."/>
            <person name="Recchia M.J.J."/>
            <person name="Lee S."/>
            <person name="Fergusson C.H."/>
            <person name="Romanowski S.B."/>
            <person name="Hernandez A."/>
            <person name="Krull N."/>
            <person name="Liu D.Y."/>
            <person name="Cavanagh H."/>
            <person name="Bos A."/>
            <person name="Gray C.A."/>
            <person name="Murphy B.T."/>
            <person name="Linington R.G."/>
            <person name="Eustaquio A.S."/>
        </authorList>
    </citation>
    <scope>NUCLEOTIDE SEQUENCE [LARGE SCALE GENOMIC DNA]</scope>
    <source>
        <strain evidence="1 2">RL17-350-BIC-A</strain>
    </source>
</reference>
<evidence type="ECO:0000313" key="1">
    <source>
        <dbReference type="EMBL" id="MFM0003481.1"/>
    </source>
</evidence>
<comment type="caution">
    <text evidence="1">The sequence shown here is derived from an EMBL/GenBank/DDBJ whole genome shotgun (WGS) entry which is preliminary data.</text>
</comment>
<accession>A0ABW9AUU8</accession>
<dbReference type="Proteomes" id="UP001629230">
    <property type="component" value="Unassembled WGS sequence"/>
</dbReference>
<keyword evidence="2" id="KW-1185">Reference proteome</keyword>
<evidence type="ECO:0000313" key="2">
    <source>
        <dbReference type="Proteomes" id="UP001629230"/>
    </source>
</evidence>